<evidence type="ECO:0000313" key="1">
    <source>
        <dbReference type="EMBL" id="DAD98273.1"/>
    </source>
</evidence>
<proteinExistence type="predicted"/>
<name>A0A8S5NU89_9CAUD</name>
<protein>
    <submittedName>
        <fullName evidence="1">Tail assembly chaperone protein</fullName>
    </submittedName>
</protein>
<dbReference type="InterPro" id="IPR049156">
    <property type="entry name" value="Phage_chap_TAC_15-like"/>
</dbReference>
<organism evidence="1">
    <name type="scientific">Myoviridae sp. ctiu99</name>
    <dbReference type="NCBI Taxonomy" id="2825158"/>
    <lineage>
        <taxon>Viruses</taxon>
        <taxon>Duplodnaviria</taxon>
        <taxon>Heunggongvirae</taxon>
        <taxon>Uroviricota</taxon>
        <taxon>Caudoviricetes</taxon>
    </lineage>
</organism>
<accession>A0A8S5NU89</accession>
<dbReference type="Pfam" id="PF21822">
    <property type="entry name" value="Phage_TAC_15"/>
    <property type="match status" value="1"/>
</dbReference>
<reference evidence="1" key="1">
    <citation type="journal article" date="2021" name="Proc. Natl. Acad. Sci. U.S.A.">
        <title>A Catalog of Tens of Thousands of Viruses from Human Metagenomes Reveals Hidden Associations with Chronic Diseases.</title>
        <authorList>
            <person name="Tisza M.J."/>
            <person name="Buck C.B."/>
        </authorList>
    </citation>
    <scope>NUCLEOTIDE SEQUENCE</scope>
    <source>
        <strain evidence="1">Ctiu99</strain>
    </source>
</reference>
<dbReference type="EMBL" id="BK015257">
    <property type="protein sequence ID" value="DAD98273.1"/>
    <property type="molecule type" value="Genomic_DNA"/>
</dbReference>
<sequence length="153" mass="16802">MSRETEKTVDVMGRKFKIKKFDAFTGSYIMFQMMEKVLPMALEAKVPVETGQGAVGTLQNELPANRMHMSRQEFETLQRDCLSVVSEVLPAGSRPVLNPNGTWGLNDVEHNTMLVLLLTIHALAFNVGDFFAAGGLSAFKESLAGILPANTKI</sequence>